<keyword evidence="2 6" id="KW-0479">Metal-binding</keyword>
<reference evidence="10" key="1">
    <citation type="submission" date="2009-12" db="EMBL/GenBank/DDBJ databases">
        <title>Sequence of Clostridiales genomosp. BVAB3 str. UPII9-5.</title>
        <authorList>
            <person name="Madupu R."/>
            <person name="Durkin A.S."/>
            <person name="Torralba M."/>
            <person name="Methe B."/>
            <person name="Sutton G.G."/>
            <person name="Strausberg R.L."/>
            <person name="Nelson K.E."/>
        </authorList>
    </citation>
    <scope>NUCLEOTIDE SEQUENCE [LARGE SCALE GENOMIC DNA]</scope>
    <source>
        <strain evidence="10">W1219</strain>
    </source>
</reference>
<dbReference type="EMBL" id="ADFR01000008">
    <property type="protein sequence ID" value="EFC05660.1"/>
    <property type="molecule type" value="Genomic_DNA"/>
</dbReference>
<dbReference type="InterPro" id="IPR004438">
    <property type="entry name" value="Peptidase_M3B"/>
</dbReference>
<evidence type="ECO:0000256" key="1">
    <source>
        <dbReference type="ARBA" id="ARBA00022670"/>
    </source>
</evidence>
<dbReference type="Proteomes" id="UP000005017">
    <property type="component" value="Unassembled WGS sequence"/>
</dbReference>
<dbReference type="OrthoDB" id="9766487at2"/>
<dbReference type="GO" id="GO:0006518">
    <property type="term" value="P:peptide metabolic process"/>
    <property type="evidence" value="ECO:0007669"/>
    <property type="project" value="TreeGrafter"/>
</dbReference>
<dbReference type="RefSeq" id="WP_006627161.1">
    <property type="nucleotide sequence ID" value="NZ_ADFR01000008.1"/>
</dbReference>
<dbReference type="InterPro" id="IPR001567">
    <property type="entry name" value="Pept_M3A_M3B_dom"/>
</dbReference>
<keyword evidence="5 6" id="KW-0482">Metalloprotease</keyword>
<comment type="cofactor">
    <cofactor evidence="6">
        <name>Zn(2+)</name>
        <dbReference type="ChEBI" id="CHEBI:29105"/>
    </cofactor>
    <text evidence="6">Binds 1 zinc ion.</text>
</comment>
<evidence type="ECO:0000256" key="5">
    <source>
        <dbReference type="ARBA" id="ARBA00023049"/>
    </source>
</evidence>
<comment type="caution">
    <text evidence="9">The sequence shown here is derived from an EMBL/GenBank/DDBJ whole genome shotgun (WGS) entry which is preliminary data.</text>
</comment>
<dbReference type="InterPro" id="IPR042088">
    <property type="entry name" value="OligoPept_F_C"/>
</dbReference>
<feature type="domain" description="Oligopeptidase F N-terminal" evidence="8">
    <location>
        <begin position="109"/>
        <end position="177"/>
    </location>
</feature>
<proteinExistence type="inferred from homology"/>
<dbReference type="Gene3D" id="1.10.287.830">
    <property type="entry name" value="putative peptidase helix hairpin domain like"/>
    <property type="match status" value="1"/>
</dbReference>
<keyword evidence="10" id="KW-1185">Reference proteome</keyword>
<protein>
    <recommendedName>
        <fullName evidence="6">Oligopeptidase F</fullName>
        <ecNumber evidence="6">3.4.24.-</ecNumber>
    </recommendedName>
</protein>
<dbReference type="GO" id="GO:0006508">
    <property type="term" value="P:proteolysis"/>
    <property type="evidence" value="ECO:0007669"/>
    <property type="project" value="UniProtKB-KW"/>
</dbReference>
<comment type="function">
    <text evidence="6">Has oligopeptidase activity and degrades a variety of small bioactive peptides.</text>
</comment>
<dbReference type="GO" id="GO:0046872">
    <property type="term" value="F:metal ion binding"/>
    <property type="evidence" value="ECO:0007669"/>
    <property type="project" value="UniProtKB-UniRule"/>
</dbReference>
<organism evidence="9 10">
    <name type="scientific">Bulleidia extructa W1219</name>
    <dbReference type="NCBI Taxonomy" id="679192"/>
    <lineage>
        <taxon>Bacteria</taxon>
        <taxon>Bacillati</taxon>
        <taxon>Bacillota</taxon>
        <taxon>Erysipelotrichia</taxon>
        <taxon>Erysipelotrichales</taxon>
        <taxon>Erysipelotrichaceae</taxon>
        <taxon>Bulleidia</taxon>
    </lineage>
</organism>
<evidence type="ECO:0000256" key="2">
    <source>
        <dbReference type="ARBA" id="ARBA00022723"/>
    </source>
</evidence>
<dbReference type="GO" id="GO:0004222">
    <property type="term" value="F:metalloendopeptidase activity"/>
    <property type="evidence" value="ECO:0007669"/>
    <property type="project" value="UniProtKB-UniRule"/>
</dbReference>
<evidence type="ECO:0000256" key="6">
    <source>
        <dbReference type="RuleBase" id="RU368091"/>
    </source>
</evidence>
<dbReference type="InterPro" id="IPR045090">
    <property type="entry name" value="Pept_M3A_M3B"/>
</dbReference>
<evidence type="ECO:0000259" key="7">
    <source>
        <dbReference type="Pfam" id="PF01432"/>
    </source>
</evidence>
<evidence type="ECO:0000256" key="3">
    <source>
        <dbReference type="ARBA" id="ARBA00022801"/>
    </source>
</evidence>
<gene>
    <name evidence="9" type="primary">pepF</name>
    <name evidence="9" type="ORF">HMPREF9013_0265</name>
</gene>
<sequence>MDRKEIALEDKWDLKTLFKSDQDFEIALKDVQEEMKHLGKYVGQLKDAICLKEYLDLYYEVEGKLDNVFTYAALRESEDTRQSIASDMYARAYGAYVELMSLISYVQPELLSLSIQELELLMNREILKKYRFVLEKMVREKAHTLSEKEENILASLQEVLGASSQISSKLMDADMSFDSILDQEGNRHELNATNYILYQTSQDRVLRENAFRSFYKSYKQFNHTLAQTYSTCVSAATKEAKLRHFDSSLKASLYSDAIPQTVYDQLIETIHEYMPVMYRYVALRKKILGVDELHYYDLYTPLSDLEMKYDLQQAKEMVIEAVKPMGNDYQDIVRQAFKDRWMDAYPNDGKHSGAFSSGTRTSNPFILTNFTGTLDAVSTIAHEMGHSMHTYFTSHHQEQPYANYSLFIAEVASTVNENLLIEQLLEKETDPKKRLHLLNQYLEGFKGTIYRQTMFAEFEKEVHAHREQGQSLTTEYLNGLYEKLVKEYFGDGLVMDPEVQYEWSRIPHFYRPFYVYVYATGYSSAVAISEKLRLGSQQDKDNYRRFLSVGSSVYPLEALKIGGVDLTSREPIRLALEKFKQIVEEAEKIVDKL</sequence>
<dbReference type="Pfam" id="PF08439">
    <property type="entry name" value="Peptidase_M3_N"/>
    <property type="match status" value="1"/>
</dbReference>
<evidence type="ECO:0000313" key="9">
    <source>
        <dbReference type="EMBL" id="EFC05660.1"/>
    </source>
</evidence>
<name>D2MP40_9FIRM</name>
<feature type="domain" description="Peptidase M3A/M3B catalytic" evidence="7">
    <location>
        <begin position="198"/>
        <end position="575"/>
    </location>
</feature>
<dbReference type="eggNOG" id="COG1164">
    <property type="taxonomic scope" value="Bacteria"/>
</dbReference>
<dbReference type="EC" id="3.4.24.-" evidence="6"/>
<dbReference type="PANTHER" id="PTHR11804:SF84">
    <property type="entry name" value="SACCHAROLYSIN"/>
    <property type="match status" value="1"/>
</dbReference>
<accession>D2MP40</accession>
<dbReference type="AlphaFoldDB" id="D2MP40"/>
<evidence type="ECO:0000313" key="10">
    <source>
        <dbReference type="Proteomes" id="UP000005017"/>
    </source>
</evidence>
<evidence type="ECO:0000259" key="8">
    <source>
        <dbReference type="Pfam" id="PF08439"/>
    </source>
</evidence>
<dbReference type="InterPro" id="IPR013647">
    <property type="entry name" value="OligopepF_N_dom"/>
</dbReference>
<keyword evidence="3 6" id="KW-0378">Hydrolase</keyword>
<keyword evidence="1 6" id="KW-0645">Protease</keyword>
<evidence type="ECO:0000256" key="4">
    <source>
        <dbReference type="ARBA" id="ARBA00022833"/>
    </source>
</evidence>
<dbReference type="PANTHER" id="PTHR11804">
    <property type="entry name" value="PROTEASE M3 THIMET OLIGOPEPTIDASE-RELATED"/>
    <property type="match status" value="1"/>
</dbReference>
<keyword evidence="4 6" id="KW-0862">Zinc</keyword>
<dbReference type="SUPFAM" id="SSF55486">
    <property type="entry name" value="Metalloproteases ('zincins'), catalytic domain"/>
    <property type="match status" value="1"/>
</dbReference>
<dbReference type="CDD" id="cd09608">
    <property type="entry name" value="M3B_PepF"/>
    <property type="match status" value="1"/>
</dbReference>
<dbReference type="Gene3D" id="1.20.140.70">
    <property type="entry name" value="Oligopeptidase f, N-terminal domain"/>
    <property type="match status" value="1"/>
</dbReference>
<comment type="similarity">
    <text evidence="6">Belongs to the peptidase M3B family.</text>
</comment>
<dbReference type="Gene3D" id="1.10.1370.20">
    <property type="entry name" value="Oligoendopeptidase f, C-terminal domain"/>
    <property type="match status" value="1"/>
</dbReference>
<dbReference type="STRING" id="679192.HMPREF9013_0265"/>
<dbReference type="Pfam" id="PF01432">
    <property type="entry name" value="Peptidase_M3"/>
    <property type="match status" value="1"/>
</dbReference>
<dbReference type="NCBIfam" id="TIGR00181">
    <property type="entry name" value="pepF"/>
    <property type="match status" value="1"/>
</dbReference>